<evidence type="ECO:0000313" key="4">
    <source>
        <dbReference type="Proteomes" id="UP000016933"/>
    </source>
</evidence>
<protein>
    <recommendedName>
        <fullName evidence="2">N-acetyltransferase domain-containing protein</fullName>
    </recommendedName>
</protein>
<dbReference type="SUPFAM" id="SSF55729">
    <property type="entry name" value="Acyl-CoA N-acyltransferases (Nat)"/>
    <property type="match status" value="1"/>
</dbReference>
<organism evidence="3 4">
    <name type="scientific">Dothistroma septosporum (strain NZE10 / CBS 128990)</name>
    <name type="common">Red band needle blight fungus</name>
    <name type="synonym">Mycosphaerella pini</name>
    <dbReference type="NCBI Taxonomy" id="675120"/>
    <lineage>
        <taxon>Eukaryota</taxon>
        <taxon>Fungi</taxon>
        <taxon>Dikarya</taxon>
        <taxon>Ascomycota</taxon>
        <taxon>Pezizomycotina</taxon>
        <taxon>Dothideomycetes</taxon>
        <taxon>Dothideomycetidae</taxon>
        <taxon>Mycosphaerellales</taxon>
        <taxon>Mycosphaerellaceae</taxon>
        <taxon>Dothistroma</taxon>
    </lineage>
</organism>
<evidence type="ECO:0000313" key="3">
    <source>
        <dbReference type="EMBL" id="EME46454.1"/>
    </source>
</evidence>
<dbReference type="PROSITE" id="PS51186">
    <property type="entry name" value="GNAT"/>
    <property type="match status" value="1"/>
</dbReference>
<evidence type="ECO:0000259" key="2">
    <source>
        <dbReference type="PROSITE" id="PS51186"/>
    </source>
</evidence>
<feature type="compositionally biased region" description="Low complexity" evidence="1">
    <location>
        <begin position="19"/>
        <end position="28"/>
    </location>
</feature>
<dbReference type="eggNOG" id="ENOG502SQ0Y">
    <property type="taxonomic scope" value="Eukaryota"/>
</dbReference>
<dbReference type="Gene3D" id="3.40.630.30">
    <property type="match status" value="1"/>
</dbReference>
<gene>
    <name evidence="3" type="ORF">DOTSEDRAFT_70452</name>
</gene>
<dbReference type="OrthoDB" id="3919855at2759"/>
<dbReference type="AlphaFoldDB" id="N1PVL8"/>
<name>N1PVL8_DOTSN</name>
<reference evidence="4" key="1">
    <citation type="journal article" date="2012" name="PLoS Genet.">
        <title>The genomes of the fungal plant pathogens Cladosporium fulvum and Dothistroma septosporum reveal adaptation to different hosts and lifestyles but also signatures of common ancestry.</title>
        <authorList>
            <person name="de Wit P.J.G.M."/>
            <person name="van der Burgt A."/>
            <person name="Oekmen B."/>
            <person name="Stergiopoulos I."/>
            <person name="Abd-Elsalam K.A."/>
            <person name="Aerts A.L."/>
            <person name="Bahkali A.H."/>
            <person name="Beenen H.G."/>
            <person name="Chettri P."/>
            <person name="Cox M.P."/>
            <person name="Datema E."/>
            <person name="de Vries R.P."/>
            <person name="Dhillon B."/>
            <person name="Ganley A.R."/>
            <person name="Griffiths S.A."/>
            <person name="Guo Y."/>
            <person name="Hamelin R.C."/>
            <person name="Henrissat B."/>
            <person name="Kabir M.S."/>
            <person name="Jashni M.K."/>
            <person name="Kema G."/>
            <person name="Klaubauf S."/>
            <person name="Lapidus A."/>
            <person name="Levasseur A."/>
            <person name="Lindquist E."/>
            <person name="Mehrabi R."/>
            <person name="Ohm R.A."/>
            <person name="Owen T.J."/>
            <person name="Salamov A."/>
            <person name="Schwelm A."/>
            <person name="Schijlen E."/>
            <person name="Sun H."/>
            <person name="van den Burg H.A."/>
            <person name="van Ham R.C.H.J."/>
            <person name="Zhang S."/>
            <person name="Goodwin S.B."/>
            <person name="Grigoriev I.V."/>
            <person name="Collemare J."/>
            <person name="Bradshaw R.E."/>
        </authorList>
    </citation>
    <scope>NUCLEOTIDE SEQUENCE [LARGE SCALE GENOMIC DNA]</scope>
    <source>
        <strain evidence="4">NZE10 / CBS 128990</strain>
    </source>
</reference>
<feature type="domain" description="N-acetyltransferase" evidence="2">
    <location>
        <begin position="92"/>
        <end position="255"/>
    </location>
</feature>
<keyword evidence="4" id="KW-1185">Reference proteome</keyword>
<feature type="compositionally biased region" description="Polar residues" evidence="1">
    <location>
        <begin position="1"/>
        <end position="10"/>
    </location>
</feature>
<dbReference type="InterPro" id="IPR000182">
    <property type="entry name" value="GNAT_dom"/>
</dbReference>
<dbReference type="CDD" id="cd04301">
    <property type="entry name" value="NAT_SF"/>
    <property type="match status" value="1"/>
</dbReference>
<dbReference type="GO" id="GO:0016747">
    <property type="term" value="F:acyltransferase activity, transferring groups other than amino-acyl groups"/>
    <property type="evidence" value="ECO:0007669"/>
    <property type="project" value="InterPro"/>
</dbReference>
<dbReference type="EMBL" id="KB446537">
    <property type="protein sequence ID" value="EME46454.1"/>
    <property type="molecule type" value="Genomic_DNA"/>
</dbReference>
<feature type="region of interest" description="Disordered" evidence="1">
    <location>
        <begin position="1"/>
        <end position="32"/>
    </location>
</feature>
<accession>N1PVL8</accession>
<dbReference type="Proteomes" id="UP000016933">
    <property type="component" value="Unassembled WGS sequence"/>
</dbReference>
<dbReference type="InterPro" id="IPR016181">
    <property type="entry name" value="Acyl_CoA_acyltransferase"/>
</dbReference>
<dbReference type="OMA" id="RPRITNY"/>
<reference evidence="3 4" key="2">
    <citation type="journal article" date="2012" name="PLoS Pathog.">
        <title>Diverse lifestyles and strategies of plant pathogenesis encoded in the genomes of eighteen Dothideomycetes fungi.</title>
        <authorList>
            <person name="Ohm R.A."/>
            <person name="Feau N."/>
            <person name="Henrissat B."/>
            <person name="Schoch C.L."/>
            <person name="Horwitz B.A."/>
            <person name="Barry K.W."/>
            <person name="Condon B.J."/>
            <person name="Copeland A.C."/>
            <person name="Dhillon B."/>
            <person name="Glaser F."/>
            <person name="Hesse C.N."/>
            <person name="Kosti I."/>
            <person name="LaButti K."/>
            <person name="Lindquist E.A."/>
            <person name="Lucas S."/>
            <person name="Salamov A.A."/>
            <person name="Bradshaw R.E."/>
            <person name="Ciuffetti L."/>
            <person name="Hamelin R.C."/>
            <person name="Kema G.H.J."/>
            <person name="Lawrence C."/>
            <person name="Scott J.A."/>
            <person name="Spatafora J.W."/>
            <person name="Turgeon B.G."/>
            <person name="de Wit P.J.G.M."/>
            <person name="Zhong S."/>
            <person name="Goodwin S.B."/>
            <person name="Grigoriev I.V."/>
        </authorList>
    </citation>
    <scope>NUCLEOTIDE SEQUENCE [LARGE SCALE GENOMIC DNA]</scope>
    <source>
        <strain evidence="4">NZE10 / CBS 128990</strain>
    </source>
</reference>
<sequence>MARGIYQSQPRPRITNYGSDTSSSSRDSGAWNEDESGVRFACLEGLPIEERSGSKHRTRWVQRLSTDVLSPGQTPYHHDEYEAKVLGSSGALLIRSELMSNPVQDFKTLAANAEESTRYAIKHLLNTSDRCLREQFRNQGIWGSDSDDPWVLIFERLYISPKARRRGWASKLVARVLEEVVNMARRAHKAVLVLAMPFAPEKEVRCGTVSQAEGLRTARAFWRSLGFVRMGETLFFGWTRNVQCSGVTVMRKNLVQTEDLEYDSDIDGRVGDTRMLMR</sequence>
<evidence type="ECO:0000256" key="1">
    <source>
        <dbReference type="SAM" id="MobiDB-lite"/>
    </source>
</evidence>
<proteinExistence type="predicted"/>
<dbReference type="HOGENOM" id="CLU_1001236_0_0_1"/>